<protein>
    <recommendedName>
        <fullName evidence="12">Fluoride-specific ion channel FluC</fullName>
    </recommendedName>
</protein>
<evidence type="ECO:0000256" key="7">
    <source>
        <dbReference type="ARBA" id="ARBA00023065"/>
    </source>
</evidence>
<evidence type="ECO:0000256" key="4">
    <source>
        <dbReference type="ARBA" id="ARBA00022692"/>
    </source>
</evidence>
<dbReference type="InterPro" id="IPR003691">
    <property type="entry name" value="FluC"/>
</dbReference>
<dbReference type="HAMAP" id="MF_00454">
    <property type="entry name" value="FluC"/>
    <property type="match status" value="1"/>
</dbReference>
<keyword evidence="12" id="KW-0813">Transport</keyword>
<evidence type="ECO:0000256" key="9">
    <source>
        <dbReference type="ARBA" id="ARBA00023303"/>
    </source>
</evidence>
<sequence>MTQLLLIGLGGAIGAVSRHLFGQWTLRAIGPEWPYGTFGVNVIGGLVMGLFIGWLAGAGRADANALRSFVAVGVLGGFTTFSAFSLDLVVMIERKAYAGALGYALASVIASVVALFVGLLIARRLIA</sequence>
<keyword evidence="8 12" id="KW-0472">Membrane</keyword>
<dbReference type="EMBL" id="JBHRSV010000001">
    <property type="protein sequence ID" value="MFC2924886.1"/>
    <property type="molecule type" value="Genomic_DNA"/>
</dbReference>
<feature type="transmembrane region" description="Helical" evidence="12">
    <location>
        <begin position="98"/>
        <end position="122"/>
    </location>
</feature>
<keyword evidence="6 12" id="KW-0915">Sodium</keyword>
<evidence type="ECO:0000313" key="13">
    <source>
        <dbReference type="EMBL" id="MFC2924886.1"/>
    </source>
</evidence>
<evidence type="ECO:0000313" key="14">
    <source>
        <dbReference type="Proteomes" id="UP001595379"/>
    </source>
</evidence>
<keyword evidence="12" id="KW-0479">Metal-binding</keyword>
<comment type="catalytic activity">
    <reaction evidence="11">
        <text>fluoride(in) = fluoride(out)</text>
        <dbReference type="Rhea" id="RHEA:76159"/>
        <dbReference type="ChEBI" id="CHEBI:17051"/>
    </reaction>
    <physiologicalReaction direction="left-to-right" evidence="11">
        <dbReference type="Rhea" id="RHEA:76160"/>
    </physiologicalReaction>
</comment>
<evidence type="ECO:0000256" key="10">
    <source>
        <dbReference type="ARBA" id="ARBA00035120"/>
    </source>
</evidence>
<dbReference type="PANTHER" id="PTHR28259">
    <property type="entry name" value="FLUORIDE EXPORT PROTEIN 1-RELATED"/>
    <property type="match status" value="1"/>
</dbReference>
<accession>A0ABV6ZTX3</accession>
<dbReference type="RefSeq" id="WP_343163411.1">
    <property type="nucleotide sequence ID" value="NZ_JBHRSV010000001.1"/>
</dbReference>
<evidence type="ECO:0000256" key="6">
    <source>
        <dbReference type="ARBA" id="ARBA00023053"/>
    </source>
</evidence>
<comment type="subcellular location">
    <subcellularLocation>
        <location evidence="1 12">Cell membrane</location>
        <topology evidence="1 12">Multi-pass membrane protein</topology>
    </subcellularLocation>
</comment>
<comment type="activity regulation">
    <text evidence="12">Na(+) is not transported, but it plays an essential structural role and its presence is essential for fluoride channel function.</text>
</comment>
<gene>
    <name evidence="12 13" type="primary">crcB</name>
    <name evidence="12" type="synonym">fluC</name>
    <name evidence="13" type="ORF">ACFOOR_02070</name>
</gene>
<keyword evidence="5 12" id="KW-1133">Transmembrane helix</keyword>
<comment type="function">
    <text evidence="12">Fluoride-specific ion channel. Important for reducing fluoride concentration in the cell, thus reducing its toxicity.</text>
</comment>
<name>A0ABV6ZTX3_9PROT</name>
<evidence type="ECO:0000256" key="5">
    <source>
        <dbReference type="ARBA" id="ARBA00022989"/>
    </source>
</evidence>
<keyword evidence="4 12" id="KW-0812">Transmembrane</keyword>
<dbReference type="Proteomes" id="UP001595379">
    <property type="component" value="Unassembled WGS sequence"/>
</dbReference>
<feature type="transmembrane region" description="Helical" evidence="12">
    <location>
        <begin position="69"/>
        <end position="92"/>
    </location>
</feature>
<proteinExistence type="inferred from homology"/>
<keyword evidence="14" id="KW-1185">Reference proteome</keyword>
<dbReference type="Pfam" id="PF02537">
    <property type="entry name" value="CRCB"/>
    <property type="match status" value="1"/>
</dbReference>
<evidence type="ECO:0000256" key="1">
    <source>
        <dbReference type="ARBA" id="ARBA00004651"/>
    </source>
</evidence>
<keyword evidence="3" id="KW-0997">Cell inner membrane</keyword>
<reference evidence="14" key="1">
    <citation type="journal article" date="2019" name="Int. J. Syst. Evol. Microbiol.">
        <title>The Global Catalogue of Microorganisms (GCM) 10K type strain sequencing project: providing services to taxonomists for standard genome sequencing and annotation.</title>
        <authorList>
            <consortium name="The Broad Institute Genomics Platform"/>
            <consortium name="The Broad Institute Genome Sequencing Center for Infectious Disease"/>
            <person name="Wu L."/>
            <person name="Ma J."/>
        </authorList>
    </citation>
    <scope>NUCLEOTIDE SEQUENCE [LARGE SCALE GENOMIC DNA]</scope>
    <source>
        <strain evidence="14">KCTC 52487</strain>
    </source>
</reference>
<keyword evidence="7 12" id="KW-0406">Ion transport</keyword>
<dbReference type="PANTHER" id="PTHR28259:SF1">
    <property type="entry name" value="FLUORIDE EXPORT PROTEIN 1-RELATED"/>
    <property type="match status" value="1"/>
</dbReference>
<evidence type="ECO:0000256" key="12">
    <source>
        <dbReference type="HAMAP-Rule" id="MF_00454"/>
    </source>
</evidence>
<comment type="caution">
    <text evidence="13">The sequence shown here is derived from an EMBL/GenBank/DDBJ whole genome shotgun (WGS) entry which is preliminary data.</text>
</comment>
<dbReference type="NCBIfam" id="TIGR00494">
    <property type="entry name" value="crcB"/>
    <property type="match status" value="1"/>
</dbReference>
<comment type="similarity">
    <text evidence="10 12">Belongs to the fluoride channel Fluc/FEX (TC 1.A.43) family.</text>
</comment>
<organism evidence="13 14">
    <name type="scientific">Hyphobacterium vulgare</name>
    <dbReference type="NCBI Taxonomy" id="1736751"/>
    <lineage>
        <taxon>Bacteria</taxon>
        <taxon>Pseudomonadati</taxon>
        <taxon>Pseudomonadota</taxon>
        <taxon>Alphaproteobacteria</taxon>
        <taxon>Maricaulales</taxon>
        <taxon>Maricaulaceae</taxon>
        <taxon>Hyphobacterium</taxon>
    </lineage>
</organism>
<feature type="transmembrane region" description="Helical" evidence="12">
    <location>
        <begin position="38"/>
        <end position="57"/>
    </location>
</feature>
<evidence type="ECO:0000256" key="8">
    <source>
        <dbReference type="ARBA" id="ARBA00023136"/>
    </source>
</evidence>
<evidence type="ECO:0000256" key="2">
    <source>
        <dbReference type="ARBA" id="ARBA00022475"/>
    </source>
</evidence>
<evidence type="ECO:0000256" key="11">
    <source>
        <dbReference type="ARBA" id="ARBA00035585"/>
    </source>
</evidence>
<evidence type="ECO:0000256" key="3">
    <source>
        <dbReference type="ARBA" id="ARBA00022519"/>
    </source>
</evidence>
<dbReference type="NCBIfam" id="NF010791">
    <property type="entry name" value="PRK14195.1"/>
    <property type="match status" value="1"/>
</dbReference>
<feature type="binding site" evidence="12">
    <location>
        <position position="76"/>
    </location>
    <ligand>
        <name>Na(+)</name>
        <dbReference type="ChEBI" id="CHEBI:29101"/>
        <note>structural</note>
    </ligand>
</feature>
<keyword evidence="2 12" id="KW-1003">Cell membrane</keyword>
<keyword evidence="9 12" id="KW-0407">Ion channel</keyword>
<feature type="binding site" evidence="12">
    <location>
        <position position="79"/>
    </location>
    <ligand>
        <name>Na(+)</name>
        <dbReference type="ChEBI" id="CHEBI:29101"/>
        <note>structural</note>
    </ligand>
</feature>